<feature type="transmembrane region" description="Helical" evidence="2">
    <location>
        <begin position="77"/>
        <end position="99"/>
    </location>
</feature>
<feature type="transmembrane region" description="Helical" evidence="2">
    <location>
        <begin position="200"/>
        <end position="221"/>
    </location>
</feature>
<accession>F4CM65</accession>
<dbReference type="EMBL" id="CP002593">
    <property type="protein sequence ID" value="AEA22748.1"/>
    <property type="molecule type" value="Genomic_DNA"/>
</dbReference>
<dbReference type="AlphaFoldDB" id="F4CM65"/>
<dbReference type="Pfam" id="PF01569">
    <property type="entry name" value="PAP2"/>
    <property type="match status" value="1"/>
</dbReference>
<dbReference type="InterPro" id="IPR000326">
    <property type="entry name" value="PAP2/HPO"/>
</dbReference>
<dbReference type="SUPFAM" id="SSF48317">
    <property type="entry name" value="Acid phosphatase/Vanadium-dependent haloperoxidase"/>
    <property type="match status" value="1"/>
</dbReference>
<organism evidence="4 5">
    <name type="scientific">Pseudonocardia dioxanivorans (strain ATCC 55486 / DSM 44775 / JCM 13855 / CB1190)</name>
    <dbReference type="NCBI Taxonomy" id="675635"/>
    <lineage>
        <taxon>Bacteria</taxon>
        <taxon>Bacillati</taxon>
        <taxon>Actinomycetota</taxon>
        <taxon>Actinomycetes</taxon>
        <taxon>Pseudonocardiales</taxon>
        <taxon>Pseudonocardiaceae</taxon>
        <taxon>Pseudonocardia</taxon>
    </lineage>
</organism>
<name>F4CM65_PSEUX</name>
<feature type="transmembrane region" description="Helical" evidence="2">
    <location>
        <begin position="144"/>
        <end position="161"/>
    </location>
</feature>
<gene>
    <name evidence="4" type="ordered locus">Psed_0482</name>
</gene>
<protein>
    <submittedName>
        <fullName evidence="4">Phosphoesterase PA-phosphatase related protein</fullName>
    </submittedName>
</protein>
<feature type="domain" description="Phosphatidic acid phosphatase type 2/haloperoxidase" evidence="3">
    <location>
        <begin position="137"/>
        <end position="219"/>
    </location>
</feature>
<evidence type="ECO:0000256" key="1">
    <source>
        <dbReference type="SAM" id="MobiDB-lite"/>
    </source>
</evidence>
<evidence type="ECO:0000256" key="2">
    <source>
        <dbReference type="SAM" id="Phobius"/>
    </source>
</evidence>
<dbReference type="eggNOG" id="COG0671">
    <property type="taxonomic scope" value="Bacteria"/>
</dbReference>
<sequence length="237" mass="23942">MDGVIDTLGPTRDTPVDGPLLPPALGRPAVGVAAACAALLAALAVVVAGTSTATPVDAWAQRIVATHHALHGQWPSLAVVAGEPVTVVAVACVLAAWCARRRRWRSAVLAVLAPGLTGLLETGLKPLVGRTIATGALSFPSGHTAGVTALGLSVTLVIAGGAQQRRELWVLVGTFLTGAGAVAVAVGLVAEHAHYPTDTIGGFCLAAATTVGCALAVDRVGRAAPHARRWRSPRPSR</sequence>
<feature type="transmembrane region" description="Helical" evidence="2">
    <location>
        <begin position="29"/>
        <end position="49"/>
    </location>
</feature>
<dbReference type="Gene3D" id="1.20.144.10">
    <property type="entry name" value="Phosphatidic acid phosphatase type 2/haloperoxidase"/>
    <property type="match status" value="1"/>
</dbReference>
<feature type="transmembrane region" description="Helical" evidence="2">
    <location>
        <begin position="168"/>
        <end position="188"/>
    </location>
</feature>
<keyword evidence="2" id="KW-0812">Transmembrane</keyword>
<keyword evidence="2" id="KW-0472">Membrane</keyword>
<evidence type="ECO:0000313" key="5">
    <source>
        <dbReference type="Proteomes" id="UP000007809"/>
    </source>
</evidence>
<keyword evidence="5" id="KW-1185">Reference proteome</keyword>
<keyword evidence="2" id="KW-1133">Transmembrane helix</keyword>
<evidence type="ECO:0000259" key="3">
    <source>
        <dbReference type="Pfam" id="PF01569"/>
    </source>
</evidence>
<dbReference type="STRING" id="675635.Psed_0482"/>
<feature type="region of interest" description="Disordered" evidence="1">
    <location>
        <begin position="1"/>
        <end position="20"/>
    </location>
</feature>
<dbReference type="KEGG" id="pdx:Psed_0482"/>
<proteinExistence type="predicted"/>
<reference evidence="4 5" key="1">
    <citation type="journal article" date="2011" name="J. Bacteriol.">
        <title>Genome sequence of the 1,4-dioxane-degrading Pseudonocardia dioxanivorans strain CB1190.</title>
        <authorList>
            <person name="Sales C.M."/>
            <person name="Mahendra S."/>
            <person name="Grostern A."/>
            <person name="Parales R.E."/>
            <person name="Goodwin L.A."/>
            <person name="Woyke T."/>
            <person name="Nolan M."/>
            <person name="Lapidus A."/>
            <person name="Chertkov O."/>
            <person name="Ovchinnikova G."/>
            <person name="Sczyrba A."/>
            <person name="Alvarez-Cohen L."/>
        </authorList>
    </citation>
    <scope>NUCLEOTIDE SEQUENCE [LARGE SCALE GENOMIC DNA]</scope>
    <source>
        <strain evidence="5">ATCC 55486 / DSM 44775 / JCM 13855 / CB1190</strain>
    </source>
</reference>
<dbReference type="HOGENOM" id="CLU_1219149_0_0_11"/>
<dbReference type="InterPro" id="IPR036938">
    <property type="entry name" value="PAP2/HPO_sf"/>
</dbReference>
<dbReference type="Proteomes" id="UP000007809">
    <property type="component" value="Chromosome"/>
</dbReference>
<feature type="transmembrane region" description="Helical" evidence="2">
    <location>
        <begin position="106"/>
        <end position="124"/>
    </location>
</feature>
<evidence type="ECO:0000313" key="4">
    <source>
        <dbReference type="EMBL" id="AEA22748.1"/>
    </source>
</evidence>